<gene>
    <name evidence="4" type="ORF">I6N95_23610</name>
</gene>
<dbReference type="PANTHER" id="PTHR43420:SF52">
    <property type="entry name" value="N-ACETYLTRANSFERASE YODP"/>
    <property type="match status" value="1"/>
</dbReference>
<name>A0A940PI40_9ENTE</name>
<evidence type="ECO:0000256" key="2">
    <source>
        <dbReference type="ARBA" id="ARBA00023315"/>
    </source>
</evidence>
<dbReference type="Proteomes" id="UP000674938">
    <property type="component" value="Unassembled WGS sequence"/>
</dbReference>
<keyword evidence="2" id="KW-0012">Acyltransferase</keyword>
<evidence type="ECO:0000313" key="5">
    <source>
        <dbReference type="Proteomes" id="UP000674938"/>
    </source>
</evidence>
<reference evidence="4" key="1">
    <citation type="submission" date="2020-12" db="EMBL/GenBank/DDBJ databases">
        <title>Vagococcus allomyrinae sp. nov. and Enterococcus lavae sp. nov., isolated from the larvae of Allomyrina dichotoma.</title>
        <authorList>
            <person name="Lee S.D."/>
        </authorList>
    </citation>
    <scope>NUCLEOTIDE SEQUENCE</scope>
    <source>
        <strain evidence="4">BWB3-3</strain>
    </source>
</reference>
<dbReference type="EMBL" id="JAEEGA010000021">
    <property type="protein sequence ID" value="MBP1044001.1"/>
    <property type="molecule type" value="Genomic_DNA"/>
</dbReference>
<accession>A0A940PI40</accession>
<keyword evidence="1" id="KW-0808">Transferase</keyword>
<evidence type="ECO:0000256" key="1">
    <source>
        <dbReference type="ARBA" id="ARBA00022679"/>
    </source>
</evidence>
<keyword evidence="5" id="KW-1185">Reference proteome</keyword>
<protein>
    <submittedName>
        <fullName evidence="4">GNAT family N-acetyltransferase</fullName>
    </submittedName>
</protein>
<proteinExistence type="predicted"/>
<sequence length="187" mass="21187">MIRSAKKSDVDQIVPLVMIILKDMELVFLKKYGEEKLVEVLKLAFADENFRFGYARGIVLEEENEILGVAFGYLDSEESTIDEPLKAAYRKLGIPEDEVMFGDKEAFENEWYLDSIAVRADQRGRGIGAKLLEALPKFATKQGANKIGLSVDDVNPRAKQLYIRQGFKEVGRAVISGHQYDHMQKEI</sequence>
<evidence type="ECO:0000313" key="4">
    <source>
        <dbReference type="EMBL" id="MBP1044001.1"/>
    </source>
</evidence>
<dbReference type="PANTHER" id="PTHR43420">
    <property type="entry name" value="ACETYLTRANSFERASE"/>
    <property type="match status" value="1"/>
</dbReference>
<feature type="domain" description="N-acetyltransferase" evidence="3">
    <location>
        <begin position="1"/>
        <end position="187"/>
    </location>
</feature>
<dbReference type="RefSeq" id="WP_209532032.1">
    <property type="nucleotide sequence ID" value="NZ_JAEEGA010000021.1"/>
</dbReference>
<dbReference type="InterPro" id="IPR050680">
    <property type="entry name" value="YpeA/RimI_acetyltransf"/>
</dbReference>
<organism evidence="4 5">
    <name type="scientific">Vagococcus allomyrinae</name>
    <dbReference type="NCBI Taxonomy" id="2794353"/>
    <lineage>
        <taxon>Bacteria</taxon>
        <taxon>Bacillati</taxon>
        <taxon>Bacillota</taxon>
        <taxon>Bacilli</taxon>
        <taxon>Lactobacillales</taxon>
        <taxon>Enterococcaceae</taxon>
        <taxon>Vagococcus</taxon>
    </lineage>
</organism>
<dbReference type="SUPFAM" id="SSF55729">
    <property type="entry name" value="Acyl-CoA N-acyltransferases (Nat)"/>
    <property type="match status" value="1"/>
</dbReference>
<evidence type="ECO:0000259" key="3">
    <source>
        <dbReference type="PROSITE" id="PS51186"/>
    </source>
</evidence>
<dbReference type="CDD" id="cd04301">
    <property type="entry name" value="NAT_SF"/>
    <property type="match status" value="1"/>
</dbReference>
<dbReference type="PROSITE" id="PS51186">
    <property type="entry name" value="GNAT"/>
    <property type="match status" value="1"/>
</dbReference>
<dbReference type="Gene3D" id="3.40.630.30">
    <property type="match status" value="1"/>
</dbReference>
<dbReference type="Pfam" id="PF00583">
    <property type="entry name" value="Acetyltransf_1"/>
    <property type="match status" value="1"/>
</dbReference>
<dbReference type="AlphaFoldDB" id="A0A940PI40"/>
<dbReference type="InterPro" id="IPR000182">
    <property type="entry name" value="GNAT_dom"/>
</dbReference>
<dbReference type="GO" id="GO:0016747">
    <property type="term" value="F:acyltransferase activity, transferring groups other than amino-acyl groups"/>
    <property type="evidence" value="ECO:0007669"/>
    <property type="project" value="InterPro"/>
</dbReference>
<dbReference type="InterPro" id="IPR016181">
    <property type="entry name" value="Acyl_CoA_acyltransferase"/>
</dbReference>
<comment type="caution">
    <text evidence="4">The sequence shown here is derived from an EMBL/GenBank/DDBJ whole genome shotgun (WGS) entry which is preliminary data.</text>
</comment>